<sequence>MTLSLFHGNVTEFSVWLEDFDTLIHSNSKVITFYNFRYIRQSLRGLASHCLDSFSPLTEYYGKAIKYVKNRFGQTRNMVRNIMKGYMELNPMSSVDPKQIKEYLDLISGRFYTFKSSVKEGKDPLGAIMVSLLQSKLPSELKQSWREN</sequence>
<gene>
    <name evidence="1" type="ORF">LSAA_3707</name>
</gene>
<dbReference type="Proteomes" id="UP000675881">
    <property type="component" value="Chromosome 12"/>
</dbReference>
<keyword evidence="2" id="KW-1185">Reference proteome</keyword>
<dbReference type="EMBL" id="HG994591">
    <property type="protein sequence ID" value="CAF2815923.1"/>
    <property type="molecule type" value="Genomic_DNA"/>
</dbReference>
<name>A0A7R8H2L2_LEPSM</name>
<dbReference type="Pfam" id="PF03564">
    <property type="entry name" value="DUF1759"/>
    <property type="match status" value="1"/>
</dbReference>
<dbReference type="AlphaFoldDB" id="A0A7R8H2L2"/>
<evidence type="ECO:0000313" key="2">
    <source>
        <dbReference type="Proteomes" id="UP000675881"/>
    </source>
</evidence>
<reference evidence="1" key="1">
    <citation type="submission" date="2021-02" db="EMBL/GenBank/DDBJ databases">
        <authorList>
            <person name="Bekaert M."/>
        </authorList>
    </citation>
    <scope>NUCLEOTIDE SEQUENCE</scope>
    <source>
        <strain evidence="1">IoA-00</strain>
    </source>
</reference>
<protein>
    <submittedName>
        <fullName evidence="1">(salmon louse) hypothetical protein</fullName>
    </submittedName>
</protein>
<organism evidence="1 2">
    <name type="scientific">Lepeophtheirus salmonis</name>
    <name type="common">Salmon louse</name>
    <name type="synonym">Caligus salmonis</name>
    <dbReference type="NCBI Taxonomy" id="72036"/>
    <lineage>
        <taxon>Eukaryota</taxon>
        <taxon>Metazoa</taxon>
        <taxon>Ecdysozoa</taxon>
        <taxon>Arthropoda</taxon>
        <taxon>Crustacea</taxon>
        <taxon>Multicrustacea</taxon>
        <taxon>Hexanauplia</taxon>
        <taxon>Copepoda</taxon>
        <taxon>Siphonostomatoida</taxon>
        <taxon>Caligidae</taxon>
        <taxon>Lepeophtheirus</taxon>
    </lineage>
</organism>
<proteinExistence type="predicted"/>
<evidence type="ECO:0000313" key="1">
    <source>
        <dbReference type="EMBL" id="CAF2815923.1"/>
    </source>
</evidence>
<accession>A0A7R8H2L2</accession>
<dbReference type="InterPro" id="IPR005312">
    <property type="entry name" value="DUF1759"/>
</dbReference>